<accession>G0N7X3</accession>
<evidence type="ECO:0000313" key="8">
    <source>
        <dbReference type="Proteomes" id="UP000008068"/>
    </source>
</evidence>
<evidence type="ECO:0000256" key="1">
    <source>
        <dbReference type="ARBA" id="ARBA00022723"/>
    </source>
</evidence>
<keyword evidence="2 4" id="KW-0863">Zinc-finger</keyword>
<keyword evidence="5" id="KW-0472">Membrane</keyword>
<dbReference type="InterPro" id="IPR001841">
    <property type="entry name" value="Znf_RING"/>
</dbReference>
<dbReference type="OrthoDB" id="9049620at2759"/>
<dbReference type="SUPFAM" id="SSF57850">
    <property type="entry name" value="RING/U-box"/>
    <property type="match status" value="1"/>
</dbReference>
<dbReference type="SMART" id="SM00184">
    <property type="entry name" value="RING"/>
    <property type="match status" value="2"/>
</dbReference>
<name>G0N7X3_CAEBE</name>
<keyword evidence="5" id="KW-0812">Transmembrane</keyword>
<dbReference type="EMBL" id="GL379849">
    <property type="protein sequence ID" value="EGT55094.1"/>
    <property type="molecule type" value="Genomic_DNA"/>
</dbReference>
<protein>
    <recommendedName>
        <fullName evidence="6">RING-type domain-containing protein</fullName>
    </recommendedName>
</protein>
<evidence type="ECO:0000256" key="2">
    <source>
        <dbReference type="ARBA" id="ARBA00022771"/>
    </source>
</evidence>
<feature type="domain" description="RING-type" evidence="6">
    <location>
        <begin position="128"/>
        <end position="182"/>
    </location>
</feature>
<dbReference type="InterPro" id="IPR013083">
    <property type="entry name" value="Znf_RING/FYVE/PHD"/>
</dbReference>
<dbReference type="GO" id="GO:0008270">
    <property type="term" value="F:zinc ion binding"/>
    <property type="evidence" value="ECO:0007669"/>
    <property type="project" value="UniProtKB-KW"/>
</dbReference>
<organism evidence="8">
    <name type="scientific">Caenorhabditis brenneri</name>
    <name type="common">Nematode worm</name>
    <dbReference type="NCBI Taxonomy" id="135651"/>
    <lineage>
        <taxon>Eukaryota</taxon>
        <taxon>Metazoa</taxon>
        <taxon>Ecdysozoa</taxon>
        <taxon>Nematoda</taxon>
        <taxon>Chromadorea</taxon>
        <taxon>Rhabditida</taxon>
        <taxon>Rhabditina</taxon>
        <taxon>Rhabditomorpha</taxon>
        <taxon>Rhabditoidea</taxon>
        <taxon>Rhabditidae</taxon>
        <taxon>Peloderinae</taxon>
        <taxon>Caenorhabditis</taxon>
    </lineage>
</organism>
<keyword evidence="8" id="KW-1185">Reference proteome</keyword>
<dbReference type="AlphaFoldDB" id="G0N7X3"/>
<dbReference type="PROSITE" id="PS00518">
    <property type="entry name" value="ZF_RING_1"/>
    <property type="match status" value="1"/>
</dbReference>
<gene>
    <name evidence="7" type="ORF">CAEBREN_15624</name>
</gene>
<keyword evidence="5" id="KW-1133">Transmembrane helix</keyword>
<dbReference type="FunCoup" id="G0N7X3">
    <property type="interactions" value="14"/>
</dbReference>
<dbReference type="eggNOG" id="KOG4185">
    <property type="taxonomic scope" value="Eukaryota"/>
</dbReference>
<dbReference type="HOGENOM" id="CLU_900884_0_0_1"/>
<dbReference type="STRING" id="135651.G0N7X3"/>
<dbReference type="PROSITE" id="PS50089">
    <property type="entry name" value="ZF_RING_2"/>
    <property type="match status" value="1"/>
</dbReference>
<evidence type="ECO:0000256" key="3">
    <source>
        <dbReference type="ARBA" id="ARBA00022833"/>
    </source>
</evidence>
<dbReference type="Pfam" id="PF14634">
    <property type="entry name" value="zf-RING_5"/>
    <property type="match status" value="1"/>
</dbReference>
<evidence type="ECO:0000256" key="5">
    <source>
        <dbReference type="SAM" id="Phobius"/>
    </source>
</evidence>
<keyword evidence="3" id="KW-0862">Zinc</keyword>
<dbReference type="InParanoid" id="G0N7X3"/>
<sequence>MEVLVVLLLIAFDVGLLGLIIISFISWLGYMDDEEELVYMEAEQLPIPYIDEEVYQAIMNPNAIENYPEINEEEEELLNTQGGTIPNEVDLERLSDLEDRLLKIDIRRRRRSRCQPRKLTDQENPLKCKSCLKTFCQNPSDTPLLMQCGHTYCSLCIRTSPKFAPFRDMSKNMSYRTCPTCNKPSAFEHFDDLRMNHTLYSALSNITSTSSECFYTDPETDIDLKCTFCFDDLSCRVARKIPRVSPKCGHTKCEMCSMKMKSMRYRYATDPNISLFVCFVCNVRIPIHQSDWDAQVPINYAVQELLEYM</sequence>
<evidence type="ECO:0000313" key="7">
    <source>
        <dbReference type="EMBL" id="EGT55094.1"/>
    </source>
</evidence>
<keyword evidence="1" id="KW-0479">Metal-binding</keyword>
<feature type="transmembrane region" description="Helical" evidence="5">
    <location>
        <begin position="6"/>
        <end position="30"/>
    </location>
</feature>
<reference evidence="8" key="1">
    <citation type="submission" date="2011-07" db="EMBL/GenBank/DDBJ databases">
        <authorList>
            <consortium name="Caenorhabditis brenneri Sequencing and Analysis Consortium"/>
            <person name="Wilson R.K."/>
        </authorList>
    </citation>
    <scope>NUCLEOTIDE SEQUENCE [LARGE SCALE GENOMIC DNA]</scope>
    <source>
        <strain evidence="8">PB2801</strain>
    </source>
</reference>
<dbReference type="Proteomes" id="UP000008068">
    <property type="component" value="Unassembled WGS sequence"/>
</dbReference>
<dbReference type="Gene3D" id="3.30.40.10">
    <property type="entry name" value="Zinc/RING finger domain, C3HC4 (zinc finger)"/>
    <property type="match status" value="2"/>
</dbReference>
<proteinExistence type="predicted"/>
<dbReference type="InterPro" id="IPR017907">
    <property type="entry name" value="Znf_RING_CS"/>
</dbReference>
<evidence type="ECO:0000256" key="4">
    <source>
        <dbReference type="PROSITE-ProRule" id="PRU00175"/>
    </source>
</evidence>
<evidence type="ECO:0000259" key="6">
    <source>
        <dbReference type="PROSITE" id="PS50089"/>
    </source>
</evidence>